<feature type="compositionally biased region" description="Basic and acidic residues" evidence="11">
    <location>
        <begin position="525"/>
        <end position="535"/>
    </location>
</feature>
<dbReference type="PROSITE" id="PS50011">
    <property type="entry name" value="PROTEIN_KINASE_DOM"/>
    <property type="match status" value="1"/>
</dbReference>
<evidence type="ECO:0000256" key="11">
    <source>
        <dbReference type="SAM" id="MobiDB-lite"/>
    </source>
</evidence>
<dbReference type="STRING" id="1676925.ENSPKIP00000017902"/>
<feature type="region of interest" description="Disordered" evidence="11">
    <location>
        <begin position="372"/>
        <end position="395"/>
    </location>
</feature>
<keyword evidence="4" id="KW-0808">Transferase</keyword>
<keyword evidence="14" id="KW-1185">Reference proteome</keyword>
<dbReference type="GeneTree" id="ENSGT00940000165963"/>
<reference evidence="13" key="1">
    <citation type="submission" date="2025-08" db="UniProtKB">
        <authorList>
            <consortium name="Ensembl"/>
        </authorList>
    </citation>
    <scope>IDENTIFICATION</scope>
</reference>
<comment type="catalytic activity">
    <reaction evidence="9">
        <text>L-seryl-[protein] + ATP = O-phospho-L-seryl-[protein] + ADP + H(+)</text>
        <dbReference type="Rhea" id="RHEA:17989"/>
        <dbReference type="Rhea" id="RHEA-COMP:9863"/>
        <dbReference type="Rhea" id="RHEA-COMP:11604"/>
        <dbReference type="ChEBI" id="CHEBI:15378"/>
        <dbReference type="ChEBI" id="CHEBI:29999"/>
        <dbReference type="ChEBI" id="CHEBI:30616"/>
        <dbReference type="ChEBI" id="CHEBI:83421"/>
        <dbReference type="ChEBI" id="CHEBI:456216"/>
        <dbReference type="EC" id="2.7.11.1"/>
    </reaction>
</comment>
<evidence type="ECO:0000256" key="5">
    <source>
        <dbReference type="ARBA" id="ARBA00022741"/>
    </source>
</evidence>
<protein>
    <recommendedName>
        <fullName evidence="2">non-specific serine/threonine protein kinase</fullName>
        <ecNumber evidence="2">2.7.11.1</ecNumber>
    </recommendedName>
</protein>
<evidence type="ECO:0000256" key="4">
    <source>
        <dbReference type="ARBA" id="ARBA00022679"/>
    </source>
</evidence>
<dbReference type="PROSITE" id="PS00107">
    <property type="entry name" value="PROTEIN_KINASE_ATP"/>
    <property type="match status" value="1"/>
</dbReference>
<dbReference type="EC" id="2.7.11.1" evidence="2"/>
<keyword evidence="7 10" id="KW-0067">ATP-binding</keyword>
<dbReference type="SMART" id="SM00220">
    <property type="entry name" value="S_TKc"/>
    <property type="match status" value="1"/>
</dbReference>
<evidence type="ECO:0000313" key="14">
    <source>
        <dbReference type="Proteomes" id="UP000261540"/>
    </source>
</evidence>
<dbReference type="Ensembl" id="ENSPKIT00000042420.1">
    <property type="protein sequence ID" value="ENSPKIP00000017902.1"/>
    <property type="gene ID" value="ENSPKIG00000003641.1"/>
</dbReference>
<comment type="catalytic activity">
    <reaction evidence="8">
        <text>L-threonyl-[protein] + ATP = O-phospho-L-threonyl-[protein] + ADP + H(+)</text>
        <dbReference type="Rhea" id="RHEA:46608"/>
        <dbReference type="Rhea" id="RHEA-COMP:11060"/>
        <dbReference type="Rhea" id="RHEA-COMP:11605"/>
        <dbReference type="ChEBI" id="CHEBI:15378"/>
        <dbReference type="ChEBI" id="CHEBI:30013"/>
        <dbReference type="ChEBI" id="CHEBI:30616"/>
        <dbReference type="ChEBI" id="CHEBI:61977"/>
        <dbReference type="ChEBI" id="CHEBI:456216"/>
        <dbReference type="EC" id="2.7.11.1"/>
    </reaction>
</comment>
<dbReference type="SUPFAM" id="SSF56112">
    <property type="entry name" value="Protein kinase-like (PK-like)"/>
    <property type="match status" value="1"/>
</dbReference>
<reference evidence="13" key="2">
    <citation type="submission" date="2025-09" db="UniProtKB">
        <authorList>
            <consortium name="Ensembl"/>
        </authorList>
    </citation>
    <scope>IDENTIFICATION</scope>
</reference>
<keyword evidence="6" id="KW-0418">Kinase</keyword>
<dbReference type="FunFam" id="1.10.510.10:FF:000391">
    <property type="entry name" value="Hormonally up-regulated neu tumor-associated kinase"/>
    <property type="match status" value="1"/>
</dbReference>
<comment type="similarity">
    <text evidence="1">Belongs to the protein kinase superfamily. CAMK Ser/Thr protein kinase family. SNF1 subfamily.</text>
</comment>
<dbReference type="GO" id="GO:0005737">
    <property type="term" value="C:cytoplasm"/>
    <property type="evidence" value="ECO:0007669"/>
    <property type="project" value="TreeGrafter"/>
</dbReference>
<dbReference type="KEGG" id="pki:111851339"/>
<feature type="domain" description="Protein kinase" evidence="12">
    <location>
        <begin position="50"/>
        <end position="308"/>
    </location>
</feature>
<dbReference type="PANTHER" id="PTHR24346:SF80">
    <property type="entry name" value="HORMONALLY UP-REGULATED NEU TUMOR-ASSOCIATED KINASE"/>
    <property type="match status" value="1"/>
</dbReference>
<evidence type="ECO:0000256" key="6">
    <source>
        <dbReference type="ARBA" id="ARBA00022777"/>
    </source>
</evidence>
<dbReference type="Gene3D" id="1.10.510.10">
    <property type="entry name" value="Transferase(Phosphotransferase) domain 1"/>
    <property type="match status" value="1"/>
</dbReference>
<accession>A0A3B3RH12</accession>
<dbReference type="InterPro" id="IPR017441">
    <property type="entry name" value="Protein_kinase_ATP_BS"/>
</dbReference>
<evidence type="ECO:0000256" key="7">
    <source>
        <dbReference type="ARBA" id="ARBA00022840"/>
    </source>
</evidence>
<feature type="compositionally biased region" description="Basic and acidic residues" evidence="11">
    <location>
        <begin position="374"/>
        <end position="395"/>
    </location>
</feature>
<dbReference type="GO" id="GO:0035556">
    <property type="term" value="P:intracellular signal transduction"/>
    <property type="evidence" value="ECO:0007669"/>
    <property type="project" value="TreeGrafter"/>
</dbReference>
<dbReference type="GO" id="GO:0005524">
    <property type="term" value="F:ATP binding"/>
    <property type="evidence" value="ECO:0007669"/>
    <property type="project" value="UniProtKB-UniRule"/>
</dbReference>
<evidence type="ECO:0000256" key="8">
    <source>
        <dbReference type="ARBA" id="ARBA00047899"/>
    </source>
</evidence>
<evidence type="ECO:0000313" key="13">
    <source>
        <dbReference type="Ensembl" id="ENSPKIP00000017902.1"/>
    </source>
</evidence>
<feature type="region of interest" description="Disordered" evidence="11">
    <location>
        <begin position="511"/>
        <end position="538"/>
    </location>
</feature>
<dbReference type="InterPro" id="IPR008271">
    <property type="entry name" value="Ser/Thr_kinase_AS"/>
</dbReference>
<feature type="binding site" evidence="10">
    <location>
        <position position="79"/>
    </location>
    <ligand>
        <name>ATP</name>
        <dbReference type="ChEBI" id="CHEBI:30616"/>
    </ligand>
</feature>
<evidence type="ECO:0000256" key="1">
    <source>
        <dbReference type="ARBA" id="ARBA00006234"/>
    </source>
</evidence>
<dbReference type="OrthoDB" id="193931at2759"/>
<keyword evidence="5 10" id="KW-0547">Nucleotide-binding</keyword>
<dbReference type="Pfam" id="PF00069">
    <property type="entry name" value="Pkinase"/>
    <property type="match status" value="1"/>
</dbReference>
<dbReference type="PROSITE" id="PS00108">
    <property type="entry name" value="PROTEIN_KINASE_ST"/>
    <property type="match status" value="1"/>
</dbReference>
<name>A0A3B3RH12_9TELE</name>
<evidence type="ECO:0000259" key="12">
    <source>
        <dbReference type="PROSITE" id="PS50011"/>
    </source>
</evidence>
<sequence>MPIRTVMDGTRYFGPRSPVCFGPENTVPANINACPDSQRKMYHTKMVGNYFIGRKLGEGSFAKVREGLHAVTGEKVAIKVIDKAKAKKDSYLLKNLHREGLIQQMVLHPNIIQLLDILETEASCYLVMELCMGGNLLERLLERERLEEAEVQKYIRQLVMAVEHLHSSGVVHRDLKVENLLLDENSNIKVTDFGLSSCARRRGTGDLLSTQCGSPAYCAPELISQKKYGPKVDVWSIGVIMYTLLTGALPFTMEPFNLRQLWQKMVQRQMNPLPQKLSPGAAGLLRNLLEPDPARRPSIRQVMADPWLLPANPRARSLYLNRPPMEIDHHVLEHMTVKMGFQHEEVLSAVLKNRPCHTLAVYYLLERKRRRVQGPREEKQLTGKETKRQSGEENCRNGQIPLRRCSASCGNQRAVLSTALEHLNSYPVQLDPPRPIRRQETYPPTNGISLQGRPQQQPIPANAKTHFRTLGIKAAWCRFIHSSPPPCPVPPVFQTYSPGLKTVPDFIPSSFPVAQKPPENLPPAKESRSEPEGPRWRARLPSISLGQALRRSMSFRHAAPAAEASFCRRRMTLSPSHTLR</sequence>
<dbReference type="Proteomes" id="UP000261540">
    <property type="component" value="Unplaced"/>
</dbReference>
<dbReference type="FunFam" id="3.30.200.20:FF:000003">
    <property type="entry name" value="Non-specific serine/threonine protein kinase"/>
    <property type="match status" value="1"/>
</dbReference>
<evidence type="ECO:0000256" key="3">
    <source>
        <dbReference type="ARBA" id="ARBA00022527"/>
    </source>
</evidence>
<evidence type="ECO:0000256" key="9">
    <source>
        <dbReference type="ARBA" id="ARBA00048679"/>
    </source>
</evidence>
<dbReference type="InterPro" id="IPR011009">
    <property type="entry name" value="Kinase-like_dom_sf"/>
</dbReference>
<evidence type="ECO:0000256" key="2">
    <source>
        <dbReference type="ARBA" id="ARBA00012513"/>
    </source>
</evidence>
<dbReference type="PANTHER" id="PTHR24346">
    <property type="entry name" value="MAP/MICROTUBULE AFFINITY-REGULATING KINASE"/>
    <property type="match status" value="1"/>
</dbReference>
<keyword evidence="3" id="KW-0723">Serine/threonine-protein kinase</keyword>
<evidence type="ECO:0000256" key="10">
    <source>
        <dbReference type="PROSITE-ProRule" id="PRU10141"/>
    </source>
</evidence>
<proteinExistence type="inferred from homology"/>
<dbReference type="GO" id="GO:0004674">
    <property type="term" value="F:protein serine/threonine kinase activity"/>
    <property type="evidence" value="ECO:0007669"/>
    <property type="project" value="UniProtKB-KW"/>
</dbReference>
<dbReference type="InterPro" id="IPR000719">
    <property type="entry name" value="Prot_kinase_dom"/>
</dbReference>
<dbReference type="AlphaFoldDB" id="A0A3B3RH12"/>
<organism evidence="13 14">
    <name type="scientific">Paramormyrops kingsleyae</name>
    <dbReference type="NCBI Taxonomy" id="1676925"/>
    <lineage>
        <taxon>Eukaryota</taxon>
        <taxon>Metazoa</taxon>
        <taxon>Chordata</taxon>
        <taxon>Craniata</taxon>
        <taxon>Vertebrata</taxon>
        <taxon>Euteleostomi</taxon>
        <taxon>Actinopterygii</taxon>
        <taxon>Neopterygii</taxon>
        <taxon>Teleostei</taxon>
        <taxon>Osteoglossocephala</taxon>
        <taxon>Osteoglossomorpha</taxon>
        <taxon>Osteoglossiformes</taxon>
        <taxon>Mormyridae</taxon>
        <taxon>Paramormyrops</taxon>
    </lineage>
</organism>